<gene>
    <name evidence="2" type="ORF">CBF30_09435</name>
</gene>
<dbReference type="Pfam" id="PF09648">
    <property type="entry name" value="YycI"/>
    <property type="match status" value="1"/>
</dbReference>
<protein>
    <recommendedName>
        <fullName evidence="1">Regulatory protein YycH-like domain-containing protein</fullName>
    </recommendedName>
</protein>
<evidence type="ECO:0000259" key="1">
    <source>
        <dbReference type="Pfam" id="PF09648"/>
    </source>
</evidence>
<evidence type="ECO:0000313" key="3">
    <source>
        <dbReference type="Proteomes" id="UP000288669"/>
    </source>
</evidence>
<accession>A0A430AFE7</accession>
<dbReference type="Proteomes" id="UP000288669">
    <property type="component" value="Unassembled WGS sequence"/>
</dbReference>
<sequence length="274" mass="31444">MDFRRIELIFLFVFCGLNLFLYTSYKNSVTETMTPETNLSTTLEKRLANDNISYSGNFSTEQQSGYYLTGEQSNLFSKVNQLKNQSYKIEENKLVGTFYTSEEVTVKSKDSKKKFGDFIKKPENIISGSSYTFSEKASQVDGQLVYVENWEGIPFNDDTAKLTLLVTEDSHKNMTLTGYEQEHIENIEPLREKQGLISERDAIITLYMNMKLPAESKIKWTQLAYTRIFTAQNKNVYIPVWFVAIQTNKSSVQVERVNAFTNTILSSSVSDVKK</sequence>
<dbReference type="AlphaFoldDB" id="A0A430AFE7"/>
<proteinExistence type="predicted"/>
<comment type="caution">
    <text evidence="2">The sequence shown here is derived from an EMBL/GenBank/DDBJ whole genome shotgun (WGS) entry which is preliminary data.</text>
</comment>
<dbReference type="OrthoDB" id="2135943at2"/>
<reference evidence="2 3" key="1">
    <citation type="submission" date="2017-05" db="EMBL/GenBank/DDBJ databases">
        <title>Vagococcus spp. assemblies.</title>
        <authorList>
            <person name="Gulvik C.A."/>
        </authorList>
    </citation>
    <scope>NUCLEOTIDE SEQUENCE [LARGE SCALE GENOMIC DNA]</scope>
    <source>
        <strain evidence="2 3">DSM 24756</strain>
    </source>
</reference>
<keyword evidence="3" id="KW-1185">Reference proteome</keyword>
<evidence type="ECO:0000313" key="2">
    <source>
        <dbReference type="EMBL" id="RSU06467.1"/>
    </source>
</evidence>
<dbReference type="EMBL" id="NGJZ01000003">
    <property type="protein sequence ID" value="RSU06467.1"/>
    <property type="molecule type" value="Genomic_DNA"/>
</dbReference>
<dbReference type="InterPro" id="IPR018604">
    <property type="entry name" value="YycI-like"/>
</dbReference>
<dbReference type="RefSeq" id="WP_126825776.1">
    <property type="nucleotide sequence ID" value="NZ_JBHLWU010000001.1"/>
</dbReference>
<feature type="domain" description="Regulatory protein YycH-like" evidence="1">
    <location>
        <begin position="40"/>
        <end position="260"/>
    </location>
</feature>
<organism evidence="2 3">
    <name type="scientific">Vagococcus entomophilus</name>
    <dbReference type="NCBI Taxonomy" id="1160095"/>
    <lineage>
        <taxon>Bacteria</taxon>
        <taxon>Bacillati</taxon>
        <taxon>Bacillota</taxon>
        <taxon>Bacilli</taxon>
        <taxon>Lactobacillales</taxon>
        <taxon>Enterococcaceae</taxon>
        <taxon>Vagococcus</taxon>
    </lineage>
</organism>
<dbReference type="GO" id="GO:0016020">
    <property type="term" value="C:membrane"/>
    <property type="evidence" value="ECO:0007669"/>
    <property type="project" value="InterPro"/>
</dbReference>
<dbReference type="Gene3D" id="2.40.128.690">
    <property type="entry name" value="YycH protein, domain 3-like"/>
    <property type="match status" value="1"/>
</dbReference>
<name>A0A430AFE7_9ENTE</name>